<dbReference type="Proteomes" id="UP000000738">
    <property type="component" value="Chromosome"/>
</dbReference>
<sequence length="199" mass="21703">MPKVSAEHMQARRDQIGRAAVEQFSRRGIHSTSMANIIEASGLSAGAIYRHFSGKDEIIAYVARTAIESVFTGIRGLLDAEPLPSPTAVMTLIATRLNESDVSPGYIVQVWGEAATNPTVRSIANEFYDSAFDFLREYLTVWLTTSQGIDLRGAREQAVSQARLMVSLVYAHILQDALIDGHDSHALADSLTTLLPDQA</sequence>
<keyword evidence="3" id="KW-0804">Transcription</keyword>
<reference evidence="8" key="2">
    <citation type="journal article" date="2010" name="J. Bacteriol.">
        <title>Genome sequence of the Fleming strain of Micrococcus luteus, a simple free-living actinobacterium.</title>
        <authorList>
            <person name="Young M."/>
            <person name="Artsatbanov V."/>
            <person name="Beller H.R."/>
            <person name="Chandra G."/>
            <person name="Chater K.F."/>
            <person name="Dover L.G."/>
            <person name="Goh E.B."/>
            <person name="Kahan T."/>
            <person name="Kaprelyants A.S."/>
            <person name="Kyrpides N."/>
            <person name="Lapidus A."/>
            <person name="Lowry S.R."/>
            <person name="Lykidis A."/>
            <person name="Mahillon J."/>
            <person name="Markowitz V."/>
            <person name="Mavromatis K."/>
            <person name="Mukamolova G.V."/>
            <person name="Oren A."/>
            <person name="Rokem J.S."/>
            <person name="Smith M.C."/>
            <person name="Young D.I."/>
            <person name="Greenblatt C.L."/>
        </authorList>
    </citation>
    <scope>NUCLEOTIDE SEQUENCE [LARGE SCALE GENOMIC DNA]</scope>
    <source>
        <strain evidence="8">ATCC 4698 / DSM 20030 / JCM 1464 / NBRC 3333 / NCIMB 9278 / NCTC 2665 / VKM Ac-2230</strain>
    </source>
</reference>
<dbReference type="EMBL" id="LS483396">
    <property type="protein sequence ID" value="SQG48281.1"/>
    <property type="molecule type" value="Genomic_DNA"/>
</dbReference>
<dbReference type="PRINTS" id="PR00455">
    <property type="entry name" value="HTHTETR"/>
</dbReference>
<dbReference type="RefSeq" id="WP_012750669.1">
    <property type="nucleotide sequence ID" value="NC_012803.1"/>
</dbReference>
<dbReference type="KEGG" id="mlu:Mlut_00350"/>
<feature type="DNA-binding region" description="H-T-H motif" evidence="4">
    <location>
        <begin position="33"/>
        <end position="52"/>
    </location>
</feature>
<dbReference type="PROSITE" id="PS50977">
    <property type="entry name" value="HTH_TETR_2"/>
    <property type="match status" value="1"/>
</dbReference>
<keyword evidence="2 4" id="KW-0238">DNA-binding</keyword>
<name>C5C805_MICLC</name>
<dbReference type="SUPFAM" id="SSF46689">
    <property type="entry name" value="Homeodomain-like"/>
    <property type="match status" value="1"/>
</dbReference>
<dbReference type="GO" id="GO:0000976">
    <property type="term" value="F:transcription cis-regulatory region binding"/>
    <property type="evidence" value="ECO:0007669"/>
    <property type="project" value="TreeGrafter"/>
</dbReference>
<dbReference type="GeneID" id="93344223"/>
<dbReference type="STRING" id="465515.Mlut_00350"/>
<evidence type="ECO:0000313" key="8">
    <source>
        <dbReference type="Proteomes" id="UP000000738"/>
    </source>
</evidence>
<dbReference type="HOGENOM" id="CLU_069356_15_12_11"/>
<evidence type="ECO:0000256" key="1">
    <source>
        <dbReference type="ARBA" id="ARBA00023015"/>
    </source>
</evidence>
<dbReference type="eggNOG" id="COG1309">
    <property type="taxonomic scope" value="Bacteria"/>
</dbReference>
<gene>
    <name evidence="7" type="primary">yfiR</name>
    <name evidence="6" type="ordered locus">Mlut_00350</name>
    <name evidence="7" type="ORF">NCTC2665_01057</name>
</gene>
<dbReference type="GO" id="GO:0003700">
    <property type="term" value="F:DNA-binding transcription factor activity"/>
    <property type="evidence" value="ECO:0007669"/>
    <property type="project" value="TreeGrafter"/>
</dbReference>
<reference evidence="6" key="1">
    <citation type="submission" date="2009-05" db="EMBL/GenBank/DDBJ databases">
        <title>Complete sequence of Micrococcus luteus NCTC 2665.</title>
        <authorList>
            <consortium name="US DOE Joint Genome Institute"/>
            <person name="Lucas S."/>
            <person name="Copeland A."/>
            <person name="Lapidus A."/>
            <person name="Glavina del Rio T."/>
            <person name="Dalin E."/>
            <person name="Tice H."/>
            <person name="Bruce D."/>
            <person name="Goodwin L."/>
            <person name="Pitluck S."/>
            <person name="Lowry S."/>
            <person name="Larimer F."/>
            <person name="Land M."/>
            <person name="Hauser L."/>
            <person name="Kyrpides N."/>
            <person name="Lykidis A."/>
            <person name="Young M."/>
            <person name="Greenblatt C."/>
        </authorList>
    </citation>
    <scope>NUCLEOTIDE SEQUENCE</scope>
    <source>
        <strain evidence="6">NCTC 2665</strain>
    </source>
</reference>
<evidence type="ECO:0000256" key="3">
    <source>
        <dbReference type="ARBA" id="ARBA00023163"/>
    </source>
</evidence>
<dbReference type="InterPro" id="IPR001647">
    <property type="entry name" value="HTH_TetR"/>
</dbReference>
<evidence type="ECO:0000313" key="9">
    <source>
        <dbReference type="Proteomes" id="UP000248985"/>
    </source>
</evidence>
<evidence type="ECO:0000256" key="2">
    <source>
        <dbReference type="ARBA" id="ARBA00023125"/>
    </source>
</evidence>
<dbReference type="EMBL" id="CP001628">
    <property type="protein sequence ID" value="ACS29607.1"/>
    <property type="molecule type" value="Genomic_DNA"/>
</dbReference>
<dbReference type="InterPro" id="IPR023772">
    <property type="entry name" value="DNA-bd_HTH_TetR-type_CS"/>
</dbReference>
<dbReference type="InterPro" id="IPR009057">
    <property type="entry name" value="Homeodomain-like_sf"/>
</dbReference>
<dbReference type="PANTHER" id="PTHR30055:SF240">
    <property type="entry name" value="HTH-TYPE TRANSCRIPTIONAL REGULATOR ACRR"/>
    <property type="match status" value="1"/>
</dbReference>
<feature type="domain" description="HTH tetR-type" evidence="5">
    <location>
        <begin position="10"/>
        <end position="70"/>
    </location>
</feature>
<evidence type="ECO:0000256" key="4">
    <source>
        <dbReference type="PROSITE-ProRule" id="PRU00335"/>
    </source>
</evidence>
<evidence type="ECO:0000313" key="6">
    <source>
        <dbReference type="EMBL" id="ACS29607.1"/>
    </source>
</evidence>
<protein>
    <submittedName>
        <fullName evidence="6">Transcriptional regulator</fullName>
    </submittedName>
</protein>
<dbReference type="Gene3D" id="1.10.357.10">
    <property type="entry name" value="Tetracycline Repressor, domain 2"/>
    <property type="match status" value="1"/>
</dbReference>
<dbReference type="InterPro" id="IPR050109">
    <property type="entry name" value="HTH-type_TetR-like_transc_reg"/>
</dbReference>
<reference evidence="7 9" key="3">
    <citation type="submission" date="2018-06" db="EMBL/GenBank/DDBJ databases">
        <authorList>
            <consortium name="Pathogen Informatics"/>
            <person name="Doyle S."/>
        </authorList>
    </citation>
    <scope>NUCLEOTIDE SEQUENCE [LARGE SCALE GENOMIC DNA]</scope>
    <source>
        <strain evidence="7 9">NCTC2665</strain>
    </source>
</reference>
<proteinExistence type="predicted"/>
<organism evidence="6 8">
    <name type="scientific">Micrococcus luteus (strain ATCC 4698 / DSM 20030 / JCM 1464 / CCM 169 / CCUG 5858 / IAM 1056 / NBRC 3333 / NCIMB 9278 / NCTC 2665 / VKM Ac-2230)</name>
    <name type="common">Micrococcus lysodeikticus</name>
    <dbReference type="NCBI Taxonomy" id="465515"/>
    <lineage>
        <taxon>Bacteria</taxon>
        <taxon>Bacillati</taxon>
        <taxon>Actinomycetota</taxon>
        <taxon>Actinomycetes</taxon>
        <taxon>Micrococcales</taxon>
        <taxon>Micrococcaceae</taxon>
        <taxon>Micrococcus</taxon>
    </lineage>
</organism>
<accession>C5C805</accession>
<dbReference type="PANTHER" id="PTHR30055">
    <property type="entry name" value="HTH-TYPE TRANSCRIPTIONAL REGULATOR RUTR"/>
    <property type="match status" value="1"/>
</dbReference>
<keyword evidence="1" id="KW-0805">Transcription regulation</keyword>
<evidence type="ECO:0000259" key="5">
    <source>
        <dbReference type="PROSITE" id="PS50977"/>
    </source>
</evidence>
<dbReference type="EnsemblBacteria" id="ACS29607">
    <property type="protein sequence ID" value="ACS29607"/>
    <property type="gene ID" value="Mlut_00350"/>
</dbReference>
<keyword evidence="8" id="KW-1185">Reference proteome</keyword>
<dbReference type="PROSITE" id="PS01081">
    <property type="entry name" value="HTH_TETR_1"/>
    <property type="match status" value="1"/>
</dbReference>
<dbReference type="AlphaFoldDB" id="C5C805"/>
<dbReference type="Pfam" id="PF00440">
    <property type="entry name" value="TetR_N"/>
    <property type="match status" value="1"/>
</dbReference>
<evidence type="ECO:0000313" key="7">
    <source>
        <dbReference type="EMBL" id="SQG48281.1"/>
    </source>
</evidence>
<dbReference type="Proteomes" id="UP000248985">
    <property type="component" value="Chromosome 1"/>
</dbReference>